<accession>A0A9P0HCY9</accession>
<reference evidence="3" key="1">
    <citation type="submission" date="2022-01" db="EMBL/GenBank/DDBJ databases">
        <authorList>
            <person name="King R."/>
        </authorList>
    </citation>
    <scope>NUCLEOTIDE SEQUENCE</scope>
</reference>
<evidence type="ECO:0000313" key="4">
    <source>
        <dbReference type="Proteomes" id="UP001152798"/>
    </source>
</evidence>
<evidence type="ECO:0000256" key="1">
    <source>
        <dbReference type="SAM" id="MobiDB-lite"/>
    </source>
</evidence>
<protein>
    <recommendedName>
        <fullName evidence="5">Neuropeptide</fullName>
    </recommendedName>
</protein>
<evidence type="ECO:0000313" key="3">
    <source>
        <dbReference type="EMBL" id="CAH1399693.1"/>
    </source>
</evidence>
<proteinExistence type="predicted"/>
<organism evidence="3 4">
    <name type="scientific">Nezara viridula</name>
    <name type="common">Southern green stink bug</name>
    <name type="synonym">Cimex viridulus</name>
    <dbReference type="NCBI Taxonomy" id="85310"/>
    <lineage>
        <taxon>Eukaryota</taxon>
        <taxon>Metazoa</taxon>
        <taxon>Ecdysozoa</taxon>
        <taxon>Arthropoda</taxon>
        <taxon>Hexapoda</taxon>
        <taxon>Insecta</taxon>
        <taxon>Pterygota</taxon>
        <taxon>Neoptera</taxon>
        <taxon>Paraneoptera</taxon>
        <taxon>Hemiptera</taxon>
        <taxon>Heteroptera</taxon>
        <taxon>Panheteroptera</taxon>
        <taxon>Pentatomomorpha</taxon>
        <taxon>Pentatomoidea</taxon>
        <taxon>Pentatomidae</taxon>
        <taxon>Pentatominae</taxon>
        <taxon>Nezara</taxon>
    </lineage>
</organism>
<gene>
    <name evidence="3" type="ORF">NEZAVI_LOCUS9092</name>
</gene>
<evidence type="ECO:0000256" key="2">
    <source>
        <dbReference type="SAM" id="SignalP"/>
    </source>
</evidence>
<name>A0A9P0HCY9_NEZVI</name>
<feature type="signal peptide" evidence="2">
    <location>
        <begin position="1"/>
        <end position="18"/>
    </location>
</feature>
<dbReference type="Proteomes" id="UP001152798">
    <property type="component" value="Chromosome 4"/>
</dbReference>
<dbReference type="EMBL" id="OV725080">
    <property type="protein sequence ID" value="CAH1399693.1"/>
    <property type="molecule type" value="Genomic_DNA"/>
</dbReference>
<keyword evidence="4" id="KW-1185">Reference proteome</keyword>
<sequence length="110" mass="11788">MDTFTFSLLLIPNILLKSFPVLQLPQPEDKPLQSWEDKGEPIKPTNLYVSQKKAQDKTITKRPSDIQTEPQAQLQTKGLLASEPVSCAVVDSAPAGGSLATFGAGLAALP</sequence>
<keyword evidence="2" id="KW-0732">Signal</keyword>
<feature type="chain" id="PRO_5040287556" description="Neuropeptide" evidence="2">
    <location>
        <begin position="19"/>
        <end position="110"/>
    </location>
</feature>
<evidence type="ECO:0008006" key="5">
    <source>
        <dbReference type="Google" id="ProtNLM"/>
    </source>
</evidence>
<feature type="compositionally biased region" description="Basic and acidic residues" evidence="1">
    <location>
        <begin position="53"/>
        <end position="64"/>
    </location>
</feature>
<dbReference type="AlphaFoldDB" id="A0A9P0HCY9"/>
<feature type="region of interest" description="Disordered" evidence="1">
    <location>
        <begin position="53"/>
        <end position="73"/>
    </location>
</feature>